<dbReference type="EMBL" id="JBHSKJ010000003">
    <property type="protein sequence ID" value="MFC5144229.1"/>
    <property type="molecule type" value="Genomic_DNA"/>
</dbReference>
<dbReference type="RefSeq" id="WP_382037920.1">
    <property type="nucleotide sequence ID" value="NZ_JBHSKJ010000003.1"/>
</dbReference>
<evidence type="ECO:0000259" key="2">
    <source>
        <dbReference type="Pfam" id="PF12728"/>
    </source>
</evidence>
<feature type="region of interest" description="Disordered" evidence="1">
    <location>
        <begin position="58"/>
        <end position="87"/>
    </location>
</feature>
<name>A0ABV9ZS55_9ACTN</name>
<gene>
    <name evidence="3" type="ORF">ACFPP6_05955</name>
</gene>
<feature type="domain" description="Helix-turn-helix" evidence="2">
    <location>
        <begin position="5"/>
        <end position="46"/>
    </location>
</feature>
<accession>A0ABV9ZS55</accession>
<reference evidence="4" key="1">
    <citation type="journal article" date="2019" name="Int. J. Syst. Evol. Microbiol.">
        <title>The Global Catalogue of Microorganisms (GCM) 10K type strain sequencing project: providing services to taxonomists for standard genome sequencing and annotation.</title>
        <authorList>
            <consortium name="The Broad Institute Genomics Platform"/>
            <consortium name="The Broad Institute Genome Sequencing Center for Infectious Disease"/>
            <person name="Wu L."/>
            <person name="Ma J."/>
        </authorList>
    </citation>
    <scope>NUCLEOTIDE SEQUENCE [LARGE SCALE GENOMIC DNA]</scope>
    <source>
        <strain evidence="4">CGMCC 4.1641</strain>
    </source>
</reference>
<dbReference type="Proteomes" id="UP001596222">
    <property type="component" value="Unassembled WGS sequence"/>
</dbReference>
<proteinExistence type="predicted"/>
<evidence type="ECO:0000313" key="4">
    <source>
        <dbReference type="Proteomes" id="UP001596222"/>
    </source>
</evidence>
<dbReference type="InterPro" id="IPR041657">
    <property type="entry name" value="HTH_17"/>
</dbReference>
<evidence type="ECO:0000256" key="1">
    <source>
        <dbReference type="SAM" id="MobiDB-lite"/>
    </source>
</evidence>
<organism evidence="3 4">
    <name type="scientific">Streptomyces aureoversilis</name>
    <dbReference type="NCBI Taxonomy" id="67277"/>
    <lineage>
        <taxon>Bacteria</taxon>
        <taxon>Bacillati</taxon>
        <taxon>Actinomycetota</taxon>
        <taxon>Actinomycetes</taxon>
        <taxon>Kitasatosporales</taxon>
        <taxon>Streptomycetaceae</taxon>
        <taxon>Streptomyces</taxon>
    </lineage>
</organism>
<protein>
    <submittedName>
        <fullName evidence="3">Helix-turn-helix domain-containing protein</fullName>
    </submittedName>
</protein>
<keyword evidence="4" id="KW-1185">Reference proteome</keyword>
<dbReference type="Pfam" id="PF12728">
    <property type="entry name" value="HTH_17"/>
    <property type="match status" value="1"/>
</dbReference>
<comment type="caution">
    <text evidence="3">The sequence shown here is derived from an EMBL/GenBank/DDBJ whole genome shotgun (WGS) entry which is preliminary data.</text>
</comment>
<evidence type="ECO:0000313" key="3">
    <source>
        <dbReference type="EMBL" id="MFC5144229.1"/>
    </source>
</evidence>
<sequence>MSSRYTYPEAAAKLRVEETWLRRHIKKLPHSKKGRVVTFSEADLDAVDSLFHYTPATGPLAPPSTASAGAHPLAHLKPLPGRSLRRA</sequence>